<reference evidence="3 4" key="1">
    <citation type="submission" date="2019-01" db="EMBL/GenBank/DDBJ databases">
        <title>Draft genome sequences of the type strains of six Macrococcus species.</title>
        <authorList>
            <person name="Mazhar S."/>
            <person name="Altermann E."/>
            <person name="Hill C."/>
            <person name="Mcauliffe O."/>
        </authorList>
    </citation>
    <scope>NUCLEOTIDE SEQUENCE [LARGE SCALE GENOMIC DNA]</scope>
    <source>
        <strain evidence="3 4">ATCC 51825</strain>
    </source>
</reference>
<organism evidence="3 4">
    <name type="scientific">Macrococcus bovicus</name>
    <dbReference type="NCBI Taxonomy" id="69968"/>
    <lineage>
        <taxon>Bacteria</taxon>
        <taxon>Bacillati</taxon>
        <taxon>Bacillota</taxon>
        <taxon>Bacilli</taxon>
        <taxon>Bacillales</taxon>
        <taxon>Staphylococcaceae</taxon>
        <taxon>Macrococcus</taxon>
    </lineage>
</organism>
<comment type="caution">
    <text evidence="3">The sequence shown here is derived from an EMBL/GenBank/DDBJ whole genome shotgun (WGS) entry which is preliminary data.</text>
</comment>
<dbReference type="InterPro" id="IPR008988">
    <property type="entry name" value="Transcriptional_repressor_C"/>
</dbReference>
<evidence type="ECO:0000259" key="2">
    <source>
        <dbReference type="SMART" id="SM00899"/>
    </source>
</evidence>
<dbReference type="RefSeq" id="WP_133451809.1">
    <property type="nucleotide sequence ID" value="NZ_CP128470.1"/>
</dbReference>
<keyword evidence="1" id="KW-0408">Iron</keyword>
<accession>A0A4R6BZV6</accession>
<dbReference type="InterPro" id="IPR038157">
    <property type="entry name" value="FeoA_core_dom"/>
</dbReference>
<dbReference type="GO" id="GO:0046914">
    <property type="term" value="F:transition metal ion binding"/>
    <property type="evidence" value="ECO:0007669"/>
    <property type="project" value="InterPro"/>
</dbReference>
<dbReference type="EMBL" id="SCWF01000006">
    <property type="protein sequence ID" value="TDM13948.1"/>
    <property type="molecule type" value="Genomic_DNA"/>
</dbReference>
<dbReference type="Gene3D" id="2.30.30.90">
    <property type="match status" value="1"/>
</dbReference>
<sequence>MLHAANAEIGSTYFVKSFSFDNPVLQHRLNALGLSVGSVLKVQRKSLFKGPCVFDIEGQHICIRNCDACKIMLEAAHD</sequence>
<evidence type="ECO:0000313" key="3">
    <source>
        <dbReference type="EMBL" id="TDM13948.1"/>
    </source>
</evidence>
<dbReference type="SMART" id="SM00899">
    <property type="entry name" value="FeoA"/>
    <property type="match status" value="1"/>
</dbReference>
<feature type="domain" description="Ferrous iron transporter FeoA-like" evidence="2">
    <location>
        <begin position="2"/>
        <end position="75"/>
    </location>
</feature>
<proteinExistence type="predicted"/>
<evidence type="ECO:0000313" key="4">
    <source>
        <dbReference type="Proteomes" id="UP000294843"/>
    </source>
</evidence>
<dbReference type="AlphaFoldDB" id="A0A4R6BZV6"/>
<dbReference type="Proteomes" id="UP000294843">
    <property type="component" value="Unassembled WGS sequence"/>
</dbReference>
<evidence type="ECO:0000256" key="1">
    <source>
        <dbReference type="ARBA" id="ARBA00023004"/>
    </source>
</evidence>
<name>A0A4R6BZV6_9STAP</name>
<gene>
    <name evidence="3" type="ORF">ERX55_06750</name>
</gene>
<protein>
    <submittedName>
        <fullName evidence="3">Ferrous iron transport protein A</fullName>
    </submittedName>
</protein>
<dbReference type="SUPFAM" id="SSF50037">
    <property type="entry name" value="C-terminal domain of transcriptional repressors"/>
    <property type="match status" value="1"/>
</dbReference>
<dbReference type="Pfam" id="PF04023">
    <property type="entry name" value="FeoA"/>
    <property type="match status" value="1"/>
</dbReference>
<dbReference type="OrthoDB" id="9811076at2"/>
<dbReference type="InterPro" id="IPR007167">
    <property type="entry name" value="Fe-transptr_FeoA-like"/>
</dbReference>
<keyword evidence="4" id="KW-1185">Reference proteome</keyword>